<accession>A0A5J4VMN4</accession>
<evidence type="ECO:0000313" key="2">
    <source>
        <dbReference type="Proteomes" id="UP000324800"/>
    </source>
</evidence>
<protein>
    <submittedName>
        <fullName evidence="1">Uncharacterized protein</fullName>
    </submittedName>
</protein>
<sequence length="162" mass="18227">MVQDEQELLLALEVQPLAVVFKHSKLNRFIIIPANTLGIQLNSINLIKVTKTDIEQIRQITNINGTKTTASPLPADRKIDQATQNYHRSEILKFQLGFSTACGPLQQVAIYKDNTKLWKTSIYAREQAIISFNSLSELAVNNSVIVSPLESTTQVEYWISIN</sequence>
<comment type="caution">
    <text evidence="1">The sequence shown here is derived from an EMBL/GenBank/DDBJ whole genome shotgun (WGS) entry which is preliminary data.</text>
</comment>
<dbReference type="EMBL" id="SNRW01006174">
    <property type="protein sequence ID" value="KAA6383579.1"/>
    <property type="molecule type" value="Genomic_DNA"/>
</dbReference>
<dbReference type="Proteomes" id="UP000324800">
    <property type="component" value="Unassembled WGS sequence"/>
</dbReference>
<gene>
    <name evidence="1" type="ORF">EZS28_020894</name>
</gene>
<evidence type="ECO:0000313" key="1">
    <source>
        <dbReference type="EMBL" id="KAA6383579.1"/>
    </source>
</evidence>
<reference evidence="1 2" key="1">
    <citation type="submission" date="2019-03" db="EMBL/GenBank/DDBJ databases">
        <title>Single cell metagenomics reveals metabolic interactions within the superorganism composed of flagellate Streblomastix strix and complex community of Bacteroidetes bacteria on its surface.</title>
        <authorList>
            <person name="Treitli S.C."/>
            <person name="Kolisko M."/>
            <person name="Husnik F."/>
            <person name="Keeling P."/>
            <person name="Hampl V."/>
        </authorList>
    </citation>
    <scope>NUCLEOTIDE SEQUENCE [LARGE SCALE GENOMIC DNA]</scope>
    <source>
        <strain evidence="1">ST1C</strain>
    </source>
</reference>
<proteinExistence type="predicted"/>
<organism evidence="1 2">
    <name type="scientific">Streblomastix strix</name>
    <dbReference type="NCBI Taxonomy" id="222440"/>
    <lineage>
        <taxon>Eukaryota</taxon>
        <taxon>Metamonada</taxon>
        <taxon>Preaxostyla</taxon>
        <taxon>Oxymonadida</taxon>
        <taxon>Streblomastigidae</taxon>
        <taxon>Streblomastix</taxon>
    </lineage>
</organism>
<dbReference type="AlphaFoldDB" id="A0A5J4VMN4"/>
<name>A0A5J4VMN4_9EUKA</name>